<protein>
    <submittedName>
        <fullName evidence="2">Uncharacterized protein</fullName>
    </submittedName>
</protein>
<sequence length="72" mass="8021">MYLYNSSGCNGHRRHSYRSLNTACAIGIHFVVIQQNGRSYRLGRRIAKGQENGAGRTLQGDGRGGDNRRRAN</sequence>
<gene>
    <name evidence="2" type="ORF">RRG08_043024</name>
</gene>
<evidence type="ECO:0000313" key="2">
    <source>
        <dbReference type="EMBL" id="KAK3725607.1"/>
    </source>
</evidence>
<evidence type="ECO:0000313" key="3">
    <source>
        <dbReference type="Proteomes" id="UP001283361"/>
    </source>
</evidence>
<name>A0AAE0XY33_9GAST</name>
<reference evidence="2" key="1">
    <citation type="journal article" date="2023" name="G3 (Bethesda)">
        <title>A reference genome for the long-term kleptoplast-retaining sea slug Elysia crispata morphotype clarki.</title>
        <authorList>
            <person name="Eastman K.E."/>
            <person name="Pendleton A.L."/>
            <person name="Shaikh M.A."/>
            <person name="Suttiyut T."/>
            <person name="Ogas R."/>
            <person name="Tomko P."/>
            <person name="Gavelis G."/>
            <person name="Widhalm J.R."/>
            <person name="Wisecaver J.H."/>
        </authorList>
    </citation>
    <scope>NUCLEOTIDE SEQUENCE</scope>
    <source>
        <strain evidence="2">ECLA1</strain>
    </source>
</reference>
<organism evidence="2 3">
    <name type="scientific">Elysia crispata</name>
    <name type="common">lettuce slug</name>
    <dbReference type="NCBI Taxonomy" id="231223"/>
    <lineage>
        <taxon>Eukaryota</taxon>
        <taxon>Metazoa</taxon>
        <taxon>Spiralia</taxon>
        <taxon>Lophotrochozoa</taxon>
        <taxon>Mollusca</taxon>
        <taxon>Gastropoda</taxon>
        <taxon>Heterobranchia</taxon>
        <taxon>Euthyneura</taxon>
        <taxon>Panpulmonata</taxon>
        <taxon>Sacoglossa</taxon>
        <taxon>Placobranchoidea</taxon>
        <taxon>Plakobranchidae</taxon>
        <taxon>Elysia</taxon>
    </lineage>
</organism>
<feature type="compositionally biased region" description="Basic and acidic residues" evidence="1">
    <location>
        <begin position="63"/>
        <end position="72"/>
    </location>
</feature>
<feature type="region of interest" description="Disordered" evidence="1">
    <location>
        <begin position="47"/>
        <end position="72"/>
    </location>
</feature>
<comment type="caution">
    <text evidence="2">The sequence shown here is derived from an EMBL/GenBank/DDBJ whole genome shotgun (WGS) entry which is preliminary data.</text>
</comment>
<dbReference type="EMBL" id="JAWDGP010007329">
    <property type="protein sequence ID" value="KAK3725607.1"/>
    <property type="molecule type" value="Genomic_DNA"/>
</dbReference>
<keyword evidence="3" id="KW-1185">Reference proteome</keyword>
<proteinExistence type="predicted"/>
<evidence type="ECO:0000256" key="1">
    <source>
        <dbReference type="SAM" id="MobiDB-lite"/>
    </source>
</evidence>
<dbReference type="Proteomes" id="UP001283361">
    <property type="component" value="Unassembled WGS sequence"/>
</dbReference>
<accession>A0AAE0XY33</accession>
<dbReference type="AlphaFoldDB" id="A0AAE0XY33"/>